<organism evidence="1 2">
    <name type="scientific">Streptomyces montanisoli</name>
    <dbReference type="NCBI Taxonomy" id="2798581"/>
    <lineage>
        <taxon>Bacteria</taxon>
        <taxon>Bacillati</taxon>
        <taxon>Actinomycetota</taxon>
        <taxon>Actinomycetes</taxon>
        <taxon>Kitasatosporales</taxon>
        <taxon>Streptomycetaceae</taxon>
        <taxon>Streptomyces</taxon>
    </lineage>
</organism>
<dbReference type="InterPro" id="IPR029063">
    <property type="entry name" value="SAM-dependent_MTases_sf"/>
</dbReference>
<keyword evidence="1" id="KW-0808">Transferase</keyword>
<dbReference type="SUPFAM" id="SSF53335">
    <property type="entry name" value="S-adenosyl-L-methionine-dependent methyltransferases"/>
    <property type="match status" value="1"/>
</dbReference>
<name>A0A940MFW1_9ACTN</name>
<dbReference type="Pfam" id="PF04672">
    <property type="entry name" value="Methyltransf_19"/>
    <property type="match status" value="1"/>
</dbReference>
<dbReference type="PIRSF" id="PIRSF017393">
    <property type="entry name" value="MTase_SAV2177"/>
    <property type="match status" value="1"/>
</dbReference>
<dbReference type="Gene3D" id="3.40.50.150">
    <property type="entry name" value="Vaccinia Virus protein VP39"/>
    <property type="match status" value="1"/>
</dbReference>
<dbReference type="GO" id="GO:0032259">
    <property type="term" value="P:methylation"/>
    <property type="evidence" value="ECO:0007669"/>
    <property type="project" value="UniProtKB-KW"/>
</dbReference>
<reference evidence="1" key="1">
    <citation type="submission" date="2021-03" db="EMBL/GenBank/DDBJ databases">
        <title>Whole genome sequence of Streptomyces bomunensis MMS17-BM035.</title>
        <authorList>
            <person name="Lee J.H."/>
        </authorList>
    </citation>
    <scope>NUCLEOTIDE SEQUENCE</scope>
    <source>
        <strain evidence="1">MMS17-BM035</strain>
    </source>
</reference>
<keyword evidence="2" id="KW-1185">Reference proteome</keyword>
<dbReference type="EC" id="2.1.1.-" evidence="1"/>
<sequence>MTDRPSWAPRGVDITRANVSRIYDYFLGGSHNFEADRQAARSALRSMPGIPAIARANRAVMQRALRFATDRGITQFLDIGSGIPTFGNVHEVVQAARPGARVVYVDNDPVAVAHSRAVLEDNPDATIVAGDLRDPESVLDHPGTRLLDLSRPVALMLVAVVHFLPDADRPAGIIATLRDALAPGSVLVLTHATLDHGPAPSGQRAVQEVYERTPTPLVMRGSAELRPFFAGFDLVEPGIVPLPLWRPDAPEEPYDRAELHGLAGVAVKP</sequence>
<dbReference type="Proteomes" id="UP000670475">
    <property type="component" value="Unassembled WGS sequence"/>
</dbReference>
<dbReference type="CDD" id="cd02440">
    <property type="entry name" value="AdoMet_MTases"/>
    <property type="match status" value="1"/>
</dbReference>
<comment type="caution">
    <text evidence="1">The sequence shown here is derived from an EMBL/GenBank/DDBJ whole genome shotgun (WGS) entry which is preliminary data.</text>
</comment>
<dbReference type="AlphaFoldDB" id="A0A940MFW1"/>
<dbReference type="EMBL" id="JAGIQL010000326">
    <property type="protein sequence ID" value="MBP0462195.1"/>
    <property type="molecule type" value="Genomic_DNA"/>
</dbReference>
<protein>
    <submittedName>
        <fullName evidence="1">SAM-dependent methyltransferase</fullName>
        <ecNumber evidence="1">2.1.1.-</ecNumber>
    </submittedName>
</protein>
<dbReference type="InterPro" id="IPR006764">
    <property type="entry name" value="SAM_dep_MeTrfase_SAV2177_type"/>
</dbReference>
<evidence type="ECO:0000313" key="1">
    <source>
        <dbReference type="EMBL" id="MBP0462195.1"/>
    </source>
</evidence>
<dbReference type="GO" id="GO:0008168">
    <property type="term" value="F:methyltransferase activity"/>
    <property type="evidence" value="ECO:0007669"/>
    <property type="project" value="UniProtKB-KW"/>
</dbReference>
<gene>
    <name evidence="1" type="ORF">JFN87_32860</name>
</gene>
<evidence type="ECO:0000313" key="2">
    <source>
        <dbReference type="Proteomes" id="UP000670475"/>
    </source>
</evidence>
<dbReference type="RefSeq" id="WP_209346130.1">
    <property type="nucleotide sequence ID" value="NZ_JAGIQL010000326.1"/>
</dbReference>
<proteinExistence type="predicted"/>
<keyword evidence="1" id="KW-0489">Methyltransferase</keyword>
<accession>A0A940MFW1</accession>